<evidence type="ECO:0000313" key="4">
    <source>
        <dbReference type="Proteomes" id="UP001165289"/>
    </source>
</evidence>
<dbReference type="EMBL" id="JAKMXF010000161">
    <property type="protein sequence ID" value="KAI6656073.1"/>
    <property type="molecule type" value="Genomic_DNA"/>
</dbReference>
<dbReference type="Proteomes" id="UP001165289">
    <property type="component" value="Unassembled WGS sequence"/>
</dbReference>
<reference evidence="3 4" key="1">
    <citation type="journal article" date="2023" name="BMC Biol.">
        <title>The compact genome of the sponge Oopsacas minuta (Hexactinellida) is lacking key metazoan core genes.</title>
        <authorList>
            <person name="Santini S."/>
            <person name="Schenkelaars Q."/>
            <person name="Jourda C."/>
            <person name="Duchesne M."/>
            <person name="Belahbib H."/>
            <person name="Rocher C."/>
            <person name="Selva M."/>
            <person name="Riesgo A."/>
            <person name="Vervoort M."/>
            <person name="Leys S.P."/>
            <person name="Kodjabachian L."/>
            <person name="Le Bivic A."/>
            <person name="Borchiellini C."/>
            <person name="Claverie J.M."/>
            <person name="Renard E."/>
        </authorList>
    </citation>
    <scope>NUCLEOTIDE SEQUENCE [LARGE SCALE GENOMIC DNA]</scope>
    <source>
        <strain evidence="3">SPO-2</strain>
    </source>
</reference>
<sequence>MCQFRSVVNELGWHQLWDPNQLNHYVSSATCSPSTMYCRLRVYERFIHFLRMQIPSLLPTVEQLKGIDSMLCYLKEAIGKDRHLRTKHTMAVSRERMPKSFDVLRLWRSRRGLVEVKQQFVHIDEKTKDISEFVFRQLRNYLIVEILLANAQRSGIIEGMLIKEVLDAEGNAKCDNLVYIYVTNHKTGSLQAAIIYLDVEIYNYLVTMITIVLPLLPSISDISSRNEKNCHVFQTWTSGRLRTSSISSCLRSGLKLFGIHDPDGCPTNYRKAASTLISMHKPSMQESLSQFMCHARSTTERHYRHHMSHRGLSSVFNELAKCQALPSNDDISTTSEKRLSNRSSTPTTQMVTHSDNVTEQINEPTSSNIVQDDHIVDSDNDLDDTLSGILHVSMDINSDSERSCLIGDSAFQYSKCTPSEISHVSVPSEPINDSRYTCKRNGKSIFVDQFQEDTFFSTFGNLIDNALHHIPVTASEVLVLSNTEQFFPLWTNLVNKFGQSLALKKVTDKIRTFARNNRVKK</sequence>
<dbReference type="GO" id="GO:0015074">
    <property type="term" value="P:DNA integration"/>
    <property type="evidence" value="ECO:0007669"/>
    <property type="project" value="InterPro"/>
</dbReference>
<gene>
    <name evidence="3" type="ORF">LOD99_11339</name>
</gene>
<dbReference type="InterPro" id="IPR013762">
    <property type="entry name" value="Integrase-like_cat_sf"/>
</dbReference>
<protein>
    <submittedName>
        <fullName evidence="3">Uncharacterized protein</fullName>
    </submittedName>
</protein>
<evidence type="ECO:0000256" key="2">
    <source>
        <dbReference type="SAM" id="MobiDB-lite"/>
    </source>
</evidence>
<dbReference type="AlphaFoldDB" id="A0AAV7K4G5"/>
<dbReference type="InterPro" id="IPR011010">
    <property type="entry name" value="DNA_brk_join_enz"/>
</dbReference>
<evidence type="ECO:0000256" key="1">
    <source>
        <dbReference type="ARBA" id="ARBA00023172"/>
    </source>
</evidence>
<proteinExistence type="predicted"/>
<organism evidence="3 4">
    <name type="scientific">Oopsacas minuta</name>
    <dbReference type="NCBI Taxonomy" id="111878"/>
    <lineage>
        <taxon>Eukaryota</taxon>
        <taxon>Metazoa</taxon>
        <taxon>Porifera</taxon>
        <taxon>Hexactinellida</taxon>
        <taxon>Hexasterophora</taxon>
        <taxon>Lyssacinosida</taxon>
        <taxon>Leucopsacidae</taxon>
        <taxon>Oopsacas</taxon>
    </lineage>
</organism>
<keyword evidence="4" id="KW-1185">Reference proteome</keyword>
<evidence type="ECO:0000313" key="3">
    <source>
        <dbReference type="EMBL" id="KAI6656073.1"/>
    </source>
</evidence>
<dbReference type="GO" id="GO:0006310">
    <property type="term" value="P:DNA recombination"/>
    <property type="evidence" value="ECO:0007669"/>
    <property type="project" value="UniProtKB-KW"/>
</dbReference>
<feature type="compositionally biased region" description="Polar residues" evidence="2">
    <location>
        <begin position="341"/>
        <end position="353"/>
    </location>
</feature>
<name>A0AAV7K4G5_9METZ</name>
<accession>A0AAV7K4G5</accession>
<keyword evidence="1" id="KW-0233">DNA recombination</keyword>
<feature type="region of interest" description="Disordered" evidence="2">
    <location>
        <begin position="327"/>
        <end position="353"/>
    </location>
</feature>
<dbReference type="GO" id="GO:0003677">
    <property type="term" value="F:DNA binding"/>
    <property type="evidence" value="ECO:0007669"/>
    <property type="project" value="InterPro"/>
</dbReference>
<dbReference type="SUPFAM" id="SSF56349">
    <property type="entry name" value="DNA breaking-rejoining enzymes"/>
    <property type="match status" value="1"/>
</dbReference>
<comment type="caution">
    <text evidence="3">The sequence shown here is derived from an EMBL/GenBank/DDBJ whole genome shotgun (WGS) entry which is preliminary data.</text>
</comment>
<dbReference type="Gene3D" id="1.10.443.10">
    <property type="entry name" value="Intergrase catalytic core"/>
    <property type="match status" value="1"/>
</dbReference>